<evidence type="ECO:0000256" key="6">
    <source>
        <dbReference type="ARBA" id="ARBA00022840"/>
    </source>
</evidence>
<sequence>MMLLYALDKYSDFGATLASRLGVALAPHEDRGFDDGEHKIRPLTDPRGSDAYVVLSLHGGPYASPHDKLFCLLMFIATLRGHGAARVTAVIPYLAYARKDRQTQPFDPVTLRYLAQWFEASGVAQLIVLEAHNVAAFQNAFRCPTVHIEAHQAFDQLAEAWAPSITNQQPLSVASPDLGGAKRAQLWRESLERTLGGNPPDKPKVREVEFSKKEVLREEVKIYRQPDHGCLEAC</sequence>
<dbReference type="InterPro" id="IPR029099">
    <property type="entry name" value="Pribosyltran_N"/>
</dbReference>
<evidence type="ECO:0000259" key="7">
    <source>
        <dbReference type="Pfam" id="PF13793"/>
    </source>
</evidence>
<dbReference type="GO" id="GO:0002189">
    <property type="term" value="C:ribose phosphate diphosphokinase complex"/>
    <property type="evidence" value="ECO:0007669"/>
    <property type="project" value="TreeGrafter"/>
</dbReference>
<name>A0A3E1R650_9BURK</name>
<reference evidence="8 9" key="1">
    <citation type="submission" date="2018-05" db="EMBL/GenBank/DDBJ databases">
        <title>Rhodoferax soyangensis sp.nov., isolated from an oligotrophic freshwater lake.</title>
        <authorList>
            <person name="Park M."/>
        </authorList>
    </citation>
    <scope>NUCLEOTIDE SEQUENCE [LARGE SCALE GENOMIC DNA]</scope>
    <source>
        <strain evidence="8 9">IMCC26218</strain>
    </source>
</reference>
<organism evidence="8 9">
    <name type="scientific">Rhodoferax lacus</name>
    <dbReference type="NCBI Taxonomy" id="2184758"/>
    <lineage>
        <taxon>Bacteria</taxon>
        <taxon>Pseudomonadati</taxon>
        <taxon>Pseudomonadota</taxon>
        <taxon>Betaproteobacteria</taxon>
        <taxon>Burkholderiales</taxon>
        <taxon>Comamonadaceae</taxon>
        <taxon>Rhodoferax</taxon>
    </lineage>
</organism>
<dbReference type="GO" id="GO:0004749">
    <property type="term" value="F:ribose phosphate diphosphokinase activity"/>
    <property type="evidence" value="ECO:0007669"/>
    <property type="project" value="UniProtKB-EC"/>
</dbReference>
<dbReference type="PANTHER" id="PTHR10210">
    <property type="entry name" value="RIBOSE-PHOSPHATE DIPHOSPHOKINASE FAMILY MEMBER"/>
    <property type="match status" value="1"/>
</dbReference>
<dbReference type="GO" id="GO:0006164">
    <property type="term" value="P:purine nucleotide biosynthetic process"/>
    <property type="evidence" value="ECO:0007669"/>
    <property type="project" value="TreeGrafter"/>
</dbReference>
<dbReference type="SMART" id="SM01400">
    <property type="entry name" value="Pribosyltran_N"/>
    <property type="match status" value="1"/>
</dbReference>
<proteinExistence type="predicted"/>
<keyword evidence="5" id="KW-0418">Kinase</keyword>
<feature type="domain" description="Ribose-phosphate pyrophosphokinase N-terminal" evidence="7">
    <location>
        <begin position="3"/>
        <end position="122"/>
    </location>
</feature>
<dbReference type="InterPro" id="IPR005946">
    <property type="entry name" value="Rib-P_diPkinase"/>
</dbReference>
<accession>A0A3E1R650</accession>
<dbReference type="InterPro" id="IPR029057">
    <property type="entry name" value="PRTase-like"/>
</dbReference>
<dbReference type="GO" id="GO:0005737">
    <property type="term" value="C:cytoplasm"/>
    <property type="evidence" value="ECO:0007669"/>
    <property type="project" value="TreeGrafter"/>
</dbReference>
<dbReference type="GO" id="GO:0005524">
    <property type="term" value="F:ATP binding"/>
    <property type="evidence" value="ECO:0007669"/>
    <property type="project" value="UniProtKB-KW"/>
</dbReference>
<dbReference type="Pfam" id="PF13793">
    <property type="entry name" value="Pribosyltran_N"/>
    <property type="match status" value="1"/>
</dbReference>
<dbReference type="SUPFAM" id="SSF53271">
    <property type="entry name" value="PRTase-like"/>
    <property type="match status" value="1"/>
</dbReference>
<evidence type="ECO:0000256" key="1">
    <source>
        <dbReference type="ARBA" id="ARBA00013247"/>
    </source>
</evidence>
<protein>
    <recommendedName>
        <fullName evidence="1">ribose-phosphate diphosphokinase</fullName>
        <ecNumber evidence="1">2.7.6.1</ecNumber>
    </recommendedName>
</protein>
<evidence type="ECO:0000256" key="2">
    <source>
        <dbReference type="ARBA" id="ARBA00022679"/>
    </source>
</evidence>
<evidence type="ECO:0000256" key="5">
    <source>
        <dbReference type="ARBA" id="ARBA00022777"/>
    </source>
</evidence>
<dbReference type="EC" id="2.7.6.1" evidence="1"/>
<dbReference type="EMBL" id="QFZK01000036">
    <property type="protein sequence ID" value="RFO94651.1"/>
    <property type="molecule type" value="Genomic_DNA"/>
</dbReference>
<keyword evidence="3" id="KW-0545">Nucleotide biosynthesis</keyword>
<evidence type="ECO:0000256" key="3">
    <source>
        <dbReference type="ARBA" id="ARBA00022727"/>
    </source>
</evidence>
<dbReference type="RefSeq" id="WP_117180396.1">
    <property type="nucleotide sequence ID" value="NZ_QFZK01000036.1"/>
</dbReference>
<evidence type="ECO:0000313" key="8">
    <source>
        <dbReference type="EMBL" id="RFO94651.1"/>
    </source>
</evidence>
<evidence type="ECO:0000256" key="4">
    <source>
        <dbReference type="ARBA" id="ARBA00022741"/>
    </source>
</evidence>
<keyword evidence="4" id="KW-0547">Nucleotide-binding</keyword>
<dbReference type="AlphaFoldDB" id="A0A3E1R650"/>
<dbReference type="Proteomes" id="UP000260665">
    <property type="component" value="Unassembled WGS sequence"/>
</dbReference>
<dbReference type="GO" id="GO:0000287">
    <property type="term" value="F:magnesium ion binding"/>
    <property type="evidence" value="ECO:0007669"/>
    <property type="project" value="InterPro"/>
</dbReference>
<dbReference type="GO" id="GO:0016301">
    <property type="term" value="F:kinase activity"/>
    <property type="evidence" value="ECO:0007669"/>
    <property type="project" value="UniProtKB-KW"/>
</dbReference>
<dbReference type="Gene3D" id="3.40.50.2020">
    <property type="match status" value="1"/>
</dbReference>
<gene>
    <name evidence="8" type="ORF">DIC66_22340</name>
</gene>
<comment type="caution">
    <text evidence="8">The sequence shown here is derived from an EMBL/GenBank/DDBJ whole genome shotgun (WGS) entry which is preliminary data.</text>
</comment>
<dbReference type="OrthoDB" id="324294at2"/>
<evidence type="ECO:0000313" key="9">
    <source>
        <dbReference type="Proteomes" id="UP000260665"/>
    </source>
</evidence>
<dbReference type="GO" id="GO:0006015">
    <property type="term" value="P:5-phosphoribose 1-diphosphate biosynthetic process"/>
    <property type="evidence" value="ECO:0007669"/>
    <property type="project" value="TreeGrafter"/>
</dbReference>
<keyword evidence="2" id="KW-0808">Transferase</keyword>
<keyword evidence="6" id="KW-0067">ATP-binding</keyword>
<dbReference type="PANTHER" id="PTHR10210:SF32">
    <property type="entry name" value="RIBOSE-PHOSPHATE PYROPHOSPHOKINASE 2"/>
    <property type="match status" value="1"/>
</dbReference>
<keyword evidence="9" id="KW-1185">Reference proteome</keyword>